<feature type="region of interest" description="Disordered" evidence="1">
    <location>
        <begin position="17"/>
        <end position="74"/>
    </location>
</feature>
<evidence type="ECO:0000256" key="1">
    <source>
        <dbReference type="SAM" id="MobiDB-lite"/>
    </source>
</evidence>
<dbReference type="HOGENOM" id="CLU_200288_0_0_4"/>
<sequence length="74" mass="8531">MRSLRYQNTVLMTDERMAGGRLSRGAARPCRRRAAAGSEAGVLSGPSTRRVSLRPRERAHPPRHARRRRRRRIK</sequence>
<dbReference type="EMBL" id="CP000573">
    <property type="protein sequence ID" value="ABN92760.1"/>
    <property type="molecule type" value="Genomic_DNA"/>
</dbReference>
<reference evidence="3" key="1">
    <citation type="submission" date="2007-02" db="EMBL/GenBank/DDBJ databases">
        <authorList>
            <person name="DeShazer D."/>
            <person name="Woods D.E."/>
            <person name="Nierman W.C."/>
        </authorList>
    </citation>
    <scope>NUCLEOTIDE SEQUENCE [LARGE SCALE GENOMIC DNA]</scope>
    <source>
        <strain evidence="3">1106a</strain>
    </source>
</reference>
<accession>A3P5R8</accession>
<dbReference type="Proteomes" id="UP000006738">
    <property type="component" value="Chromosome II"/>
</dbReference>
<organism evidence="2 3">
    <name type="scientific">Burkholderia pseudomallei (strain 1106a)</name>
    <dbReference type="NCBI Taxonomy" id="357348"/>
    <lineage>
        <taxon>Bacteria</taxon>
        <taxon>Pseudomonadati</taxon>
        <taxon>Pseudomonadota</taxon>
        <taxon>Betaproteobacteria</taxon>
        <taxon>Burkholderiales</taxon>
        <taxon>Burkholderiaceae</taxon>
        <taxon>Burkholderia</taxon>
        <taxon>pseudomallei group</taxon>
    </lineage>
</organism>
<evidence type="ECO:0000313" key="3">
    <source>
        <dbReference type="Proteomes" id="UP000006738"/>
    </source>
</evidence>
<feature type="compositionally biased region" description="Basic residues" evidence="1">
    <location>
        <begin position="61"/>
        <end position="74"/>
    </location>
</feature>
<dbReference type="KEGG" id="bpl:BURPS1106A_A1644"/>
<name>A3P5R8_BURP0</name>
<dbReference type="AlphaFoldDB" id="A3P5R8"/>
<proteinExistence type="predicted"/>
<gene>
    <name evidence="2" type="ordered locus">BURPS1106A_A1644</name>
</gene>
<protein>
    <submittedName>
        <fullName evidence="2">Uncharacterized protein</fullName>
    </submittedName>
</protein>
<evidence type="ECO:0000313" key="2">
    <source>
        <dbReference type="EMBL" id="ABN92760.1"/>
    </source>
</evidence>